<keyword evidence="3" id="KW-1185">Reference proteome</keyword>
<accession>A0ABQ1H1I2</accession>
<evidence type="ECO:0000313" key="2">
    <source>
        <dbReference type="EMBL" id="GGA55550.1"/>
    </source>
</evidence>
<dbReference type="Gene3D" id="3.40.50.1820">
    <property type="entry name" value="alpha/beta hydrolase"/>
    <property type="match status" value="1"/>
</dbReference>
<keyword evidence="2" id="KW-0378">Hydrolase</keyword>
<dbReference type="InterPro" id="IPR000073">
    <property type="entry name" value="AB_hydrolase_1"/>
</dbReference>
<dbReference type="Pfam" id="PF00561">
    <property type="entry name" value="Abhydrolase_1"/>
    <property type="match status" value="1"/>
</dbReference>
<dbReference type="SUPFAM" id="SSF53474">
    <property type="entry name" value="alpha/beta-Hydrolases"/>
    <property type="match status" value="1"/>
</dbReference>
<comment type="caution">
    <text evidence="2">The sequence shown here is derived from an EMBL/GenBank/DDBJ whole genome shotgun (WGS) entry which is preliminary data.</text>
</comment>
<dbReference type="RefSeq" id="WP_188448432.1">
    <property type="nucleotide sequence ID" value="NZ_BMDW01000018.1"/>
</dbReference>
<evidence type="ECO:0000313" key="3">
    <source>
        <dbReference type="Proteomes" id="UP000618591"/>
    </source>
</evidence>
<organism evidence="2 3">
    <name type="scientific">Sphingomonas psychrolutea</name>
    <dbReference type="NCBI Taxonomy" id="1259676"/>
    <lineage>
        <taxon>Bacteria</taxon>
        <taxon>Pseudomonadati</taxon>
        <taxon>Pseudomonadota</taxon>
        <taxon>Alphaproteobacteria</taxon>
        <taxon>Sphingomonadales</taxon>
        <taxon>Sphingomonadaceae</taxon>
        <taxon>Sphingomonas</taxon>
    </lineage>
</organism>
<proteinExistence type="predicted"/>
<dbReference type="Proteomes" id="UP000618591">
    <property type="component" value="Unassembled WGS sequence"/>
</dbReference>
<evidence type="ECO:0000259" key="1">
    <source>
        <dbReference type="Pfam" id="PF00561"/>
    </source>
</evidence>
<protein>
    <submittedName>
        <fullName evidence="2">Alpha/beta hydrolase</fullName>
    </submittedName>
</protein>
<gene>
    <name evidence="2" type="ORF">GCM10011395_27460</name>
</gene>
<name>A0ABQ1H1I2_9SPHN</name>
<dbReference type="GO" id="GO:0016787">
    <property type="term" value="F:hydrolase activity"/>
    <property type="evidence" value="ECO:0007669"/>
    <property type="project" value="UniProtKB-KW"/>
</dbReference>
<sequence>MKPPSKRLWALEVPRGAYGLASLAFAKGMLARGPRGDGRPVMLLPGLFNGDRSNVFLRRYLTSLGYRAEGWGLGRNLGARAIGAEGDRLLDRIRALHDETGARVTLVGVSLGGIMARFAAHQAPDLVREVITISSPFAGSPRATNVWRAFEALTGERIDAPAVIARSALIARPLPVPTTAIWSRSDGLVNGMICHDGDGRAVEVRSSHIGVQVRPQVLLAVARVLGGSV</sequence>
<reference evidence="3" key="1">
    <citation type="journal article" date="2019" name="Int. J. Syst. Evol. Microbiol.">
        <title>The Global Catalogue of Microorganisms (GCM) 10K type strain sequencing project: providing services to taxonomists for standard genome sequencing and annotation.</title>
        <authorList>
            <consortium name="The Broad Institute Genomics Platform"/>
            <consortium name="The Broad Institute Genome Sequencing Center for Infectious Disease"/>
            <person name="Wu L."/>
            <person name="Ma J."/>
        </authorList>
    </citation>
    <scope>NUCLEOTIDE SEQUENCE [LARGE SCALE GENOMIC DNA]</scope>
    <source>
        <strain evidence="3">CGMCC 1.10106</strain>
    </source>
</reference>
<dbReference type="InterPro" id="IPR029058">
    <property type="entry name" value="AB_hydrolase_fold"/>
</dbReference>
<dbReference type="EMBL" id="BMDW01000018">
    <property type="protein sequence ID" value="GGA55550.1"/>
    <property type="molecule type" value="Genomic_DNA"/>
</dbReference>
<feature type="domain" description="AB hydrolase-1" evidence="1">
    <location>
        <begin position="102"/>
        <end position="158"/>
    </location>
</feature>